<protein>
    <submittedName>
        <fullName evidence="1">Uncharacterized protein</fullName>
    </submittedName>
</protein>
<dbReference type="Pfam" id="PF08615">
    <property type="entry name" value="RNase_H2_suC"/>
    <property type="match status" value="1"/>
</dbReference>
<dbReference type="EMBL" id="SIDB01000010">
    <property type="protein sequence ID" value="KAI3427224.1"/>
    <property type="molecule type" value="Genomic_DNA"/>
</dbReference>
<evidence type="ECO:0000313" key="1">
    <source>
        <dbReference type="EMBL" id="KAI3427224.1"/>
    </source>
</evidence>
<dbReference type="CDD" id="cd09271">
    <property type="entry name" value="RNase_H2-C"/>
    <property type="match status" value="1"/>
</dbReference>
<dbReference type="Proteomes" id="UP001055712">
    <property type="component" value="Unassembled WGS sequence"/>
</dbReference>
<dbReference type="PANTHER" id="PTHR47204:SF1">
    <property type="entry name" value="RIBONUCLEASE H2 SUBUNIT C"/>
    <property type="match status" value="1"/>
</dbReference>
<dbReference type="PANTHER" id="PTHR47204">
    <property type="entry name" value="OS02G0168900 PROTEIN"/>
    <property type="match status" value="1"/>
</dbReference>
<evidence type="ECO:0000313" key="2">
    <source>
        <dbReference type="Proteomes" id="UP001055712"/>
    </source>
</evidence>
<reference evidence="1" key="1">
    <citation type="journal article" date="2019" name="Plant J.">
        <title>Chlorella vulgaris genome assembly and annotation reveals the molecular basis for metabolic acclimation to high light conditions.</title>
        <authorList>
            <person name="Cecchin M."/>
            <person name="Marcolungo L."/>
            <person name="Rossato M."/>
            <person name="Girolomoni L."/>
            <person name="Cosentino E."/>
            <person name="Cuine S."/>
            <person name="Li-Beisson Y."/>
            <person name="Delledonne M."/>
            <person name="Ballottari M."/>
        </authorList>
    </citation>
    <scope>NUCLEOTIDE SEQUENCE</scope>
    <source>
        <strain evidence="1">211/11P</strain>
    </source>
</reference>
<dbReference type="GO" id="GO:0032299">
    <property type="term" value="C:ribonuclease H2 complex"/>
    <property type="evidence" value="ECO:0007669"/>
    <property type="project" value="InterPro"/>
</dbReference>
<dbReference type="Gene3D" id="2.40.128.680">
    <property type="match status" value="1"/>
</dbReference>
<comment type="caution">
    <text evidence="1">The sequence shown here is derived from an EMBL/GenBank/DDBJ whole genome shotgun (WGS) entry which is preliminary data.</text>
</comment>
<dbReference type="GO" id="GO:0006401">
    <property type="term" value="P:RNA catabolic process"/>
    <property type="evidence" value="ECO:0007669"/>
    <property type="project" value="InterPro"/>
</dbReference>
<sequence length="163" mass="16691">MAARQLNTSGAPAAEVHLVPALIEHDGPAAVESYFRPKETGAVVDALPVLACSLRGRSLAGVRLPLPDGYAGAVLECRQQDTAQEAGSSQGGGEGTLTSWHATATFSHLHYHNHDSAPLRGDGLRRCLEWAALSTKVHRAIDPAAVVAAAAAATAAAAAQQAG</sequence>
<dbReference type="AlphaFoldDB" id="A0A9D4TJM1"/>
<dbReference type="OrthoDB" id="6222486at2759"/>
<proteinExistence type="predicted"/>
<accession>A0A9D4TJM1</accession>
<dbReference type="InterPro" id="IPR013924">
    <property type="entry name" value="RNase_H2_suC"/>
</dbReference>
<reference evidence="1" key="2">
    <citation type="submission" date="2020-11" db="EMBL/GenBank/DDBJ databases">
        <authorList>
            <person name="Cecchin M."/>
            <person name="Marcolungo L."/>
            <person name="Rossato M."/>
            <person name="Girolomoni L."/>
            <person name="Cosentino E."/>
            <person name="Cuine S."/>
            <person name="Li-Beisson Y."/>
            <person name="Delledonne M."/>
            <person name="Ballottari M."/>
        </authorList>
    </citation>
    <scope>NUCLEOTIDE SEQUENCE</scope>
    <source>
        <strain evidence="1">211/11P</strain>
        <tissue evidence="1">Whole cell</tissue>
    </source>
</reference>
<gene>
    <name evidence="1" type="ORF">D9Q98_007159</name>
</gene>
<keyword evidence="2" id="KW-1185">Reference proteome</keyword>
<organism evidence="1 2">
    <name type="scientific">Chlorella vulgaris</name>
    <name type="common">Green alga</name>
    <dbReference type="NCBI Taxonomy" id="3077"/>
    <lineage>
        <taxon>Eukaryota</taxon>
        <taxon>Viridiplantae</taxon>
        <taxon>Chlorophyta</taxon>
        <taxon>core chlorophytes</taxon>
        <taxon>Trebouxiophyceae</taxon>
        <taxon>Chlorellales</taxon>
        <taxon>Chlorellaceae</taxon>
        <taxon>Chlorella clade</taxon>
        <taxon>Chlorella</taxon>
    </lineage>
</organism>
<name>A0A9D4TJM1_CHLVU</name>